<organism evidence="1 2">
    <name type="scientific">Eumeta variegata</name>
    <name type="common">Bagworm moth</name>
    <name type="synonym">Eumeta japonica</name>
    <dbReference type="NCBI Taxonomy" id="151549"/>
    <lineage>
        <taxon>Eukaryota</taxon>
        <taxon>Metazoa</taxon>
        <taxon>Ecdysozoa</taxon>
        <taxon>Arthropoda</taxon>
        <taxon>Hexapoda</taxon>
        <taxon>Insecta</taxon>
        <taxon>Pterygota</taxon>
        <taxon>Neoptera</taxon>
        <taxon>Endopterygota</taxon>
        <taxon>Lepidoptera</taxon>
        <taxon>Glossata</taxon>
        <taxon>Ditrysia</taxon>
        <taxon>Tineoidea</taxon>
        <taxon>Psychidae</taxon>
        <taxon>Oiketicinae</taxon>
        <taxon>Eumeta</taxon>
    </lineage>
</organism>
<gene>
    <name evidence="1" type="ORF">EVAR_35632_1</name>
</gene>
<proteinExistence type="predicted"/>
<dbReference type="EMBL" id="BGZK01000535">
    <property type="protein sequence ID" value="GBP49010.1"/>
    <property type="molecule type" value="Genomic_DNA"/>
</dbReference>
<dbReference type="AlphaFoldDB" id="A0A4C1WDM1"/>
<evidence type="ECO:0000313" key="2">
    <source>
        <dbReference type="Proteomes" id="UP000299102"/>
    </source>
</evidence>
<reference evidence="1 2" key="1">
    <citation type="journal article" date="2019" name="Commun. Biol.">
        <title>The bagworm genome reveals a unique fibroin gene that provides high tensile strength.</title>
        <authorList>
            <person name="Kono N."/>
            <person name="Nakamura H."/>
            <person name="Ohtoshi R."/>
            <person name="Tomita M."/>
            <person name="Numata K."/>
            <person name="Arakawa K."/>
        </authorList>
    </citation>
    <scope>NUCLEOTIDE SEQUENCE [LARGE SCALE GENOMIC DNA]</scope>
</reference>
<sequence>MGIPLGRFYNLHRSRDAVMTCDEPQVRAVSSGVHHKDSFERWPWSWSRTRTVSGRSSELLASDTNASSG</sequence>
<accession>A0A4C1WDM1</accession>
<evidence type="ECO:0000313" key="1">
    <source>
        <dbReference type="EMBL" id="GBP49010.1"/>
    </source>
</evidence>
<name>A0A4C1WDM1_EUMVA</name>
<comment type="caution">
    <text evidence="1">The sequence shown here is derived from an EMBL/GenBank/DDBJ whole genome shotgun (WGS) entry which is preliminary data.</text>
</comment>
<keyword evidence="2" id="KW-1185">Reference proteome</keyword>
<protein>
    <submittedName>
        <fullName evidence="1">Uncharacterized protein</fullName>
    </submittedName>
</protein>
<dbReference type="Proteomes" id="UP000299102">
    <property type="component" value="Unassembled WGS sequence"/>
</dbReference>